<name>A0ABV4CN93_9PSEU</name>
<feature type="transmembrane region" description="Helical" evidence="1">
    <location>
        <begin position="52"/>
        <end position="78"/>
    </location>
</feature>
<dbReference type="EMBL" id="JBGEHV010000036">
    <property type="protein sequence ID" value="MEY8041437.1"/>
    <property type="molecule type" value="Genomic_DNA"/>
</dbReference>
<evidence type="ECO:0000313" key="3">
    <source>
        <dbReference type="Proteomes" id="UP001564626"/>
    </source>
</evidence>
<reference evidence="2 3" key="1">
    <citation type="submission" date="2024-08" db="EMBL/GenBank/DDBJ databases">
        <title>Genome mining of Saccharopolyspora cebuensis PGLac3 from Nigerian medicinal plant.</title>
        <authorList>
            <person name="Ezeobiora C.E."/>
            <person name="Igbokwe N.H."/>
            <person name="Amin D.H."/>
            <person name="Mendie U.E."/>
        </authorList>
    </citation>
    <scope>NUCLEOTIDE SEQUENCE [LARGE SCALE GENOMIC DNA]</scope>
    <source>
        <strain evidence="2 3">PGLac3</strain>
    </source>
</reference>
<keyword evidence="1" id="KW-0812">Transmembrane</keyword>
<feature type="transmembrane region" description="Helical" evidence="1">
    <location>
        <begin position="135"/>
        <end position="156"/>
    </location>
</feature>
<protein>
    <submittedName>
        <fullName evidence="2">Anthrone oxygenase family protein</fullName>
    </submittedName>
</protein>
<feature type="transmembrane region" description="Helical" evidence="1">
    <location>
        <begin position="84"/>
        <end position="102"/>
    </location>
</feature>
<keyword evidence="1" id="KW-1133">Transmembrane helix</keyword>
<dbReference type="InterPro" id="IPR013901">
    <property type="entry name" value="Anthrone_oxy"/>
</dbReference>
<sequence>MTAVQSAVLVLATLAHGLVAGLFFGFACAVMPGLRGVDDRTFVRVMRRINAAILNAWFGAAFAGAPVLTAVALLLALVSGDATALPLVLGLLGSLVVLVVTLRVNVPLNDGLEAAGEPAAAARARFERPWVRWNAVRAVAGTAAIGCACWACMLQFA</sequence>
<dbReference type="Proteomes" id="UP001564626">
    <property type="component" value="Unassembled WGS sequence"/>
</dbReference>
<proteinExistence type="predicted"/>
<evidence type="ECO:0000256" key="1">
    <source>
        <dbReference type="SAM" id="Phobius"/>
    </source>
</evidence>
<dbReference type="RefSeq" id="WP_345365777.1">
    <property type="nucleotide sequence ID" value="NZ_BAABII010000016.1"/>
</dbReference>
<gene>
    <name evidence="2" type="ORF">AB8O55_18690</name>
</gene>
<accession>A0ABV4CN93</accession>
<feature type="transmembrane region" description="Helical" evidence="1">
    <location>
        <begin position="6"/>
        <end position="31"/>
    </location>
</feature>
<comment type="caution">
    <text evidence="2">The sequence shown here is derived from an EMBL/GenBank/DDBJ whole genome shotgun (WGS) entry which is preliminary data.</text>
</comment>
<keyword evidence="1" id="KW-0472">Membrane</keyword>
<organism evidence="2 3">
    <name type="scientific">Saccharopolyspora cebuensis</name>
    <dbReference type="NCBI Taxonomy" id="418759"/>
    <lineage>
        <taxon>Bacteria</taxon>
        <taxon>Bacillati</taxon>
        <taxon>Actinomycetota</taxon>
        <taxon>Actinomycetes</taxon>
        <taxon>Pseudonocardiales</taxon>
        <taxon>Pseudonocardiaceae</taxon>
        <taxon>Saccharopolyspora</taxon>
    </lineage>
</organism>
<keyword evidence="3" id="KW-1185">Reference proteome</keyword>
<evidence type="ECO:0000313" key="2">
    <source>
        <dbReference type="EMBL" id="MEY8041437.1"/>
    </source>
</evidence>
<dbReference type="Pfam" id="PF08592">
    <property type="entry name" value="Anthrone_oxy"/>
    <property type="match status" value="1"/>
</dbReference>